<dbReference type="AlphaFoldDB" id="A0A1F5KDH9"/>
<accession>A0A1F5KDH9</accession>
<name>A0A1F5KDH9_9BACT</name>
<proteinExistence type="predicted"/>
<dbReference type="InterPro" id="IPR014710">
    <property type="entry name" value="RmlC-like_jellyroll"/>
</dbReference>
<dbReference type="SUPFAM" id="SSF51182">
    <property type="entry name" value="RmlC-like cupins"/>
    <property type="match status" value="1"/>
</dbReference>
<gene>
    <name evidence="2" type="ORF">A3F00_00545</name>
</gene>
<feature type="domain" description="Mannose-6-phosphate isomerase type II C-terminal" evidence="1">
    <location>
        <begin position="11"/>
        <end position="95"/>
    </location>
</feature>
<dbReference type="GO" id="GO:0016779">
    <property type="term" value="F:nucleotidyltransferase activity"/>
    <property type="evidence" value="ECO:0007669"/>
    <property type="project" value="InterPro"/>
</dbReference>
<dbReference type="GO" id="GO:0005976">
    <property type="term" value="P:polysaccharide metabolic process"/>
    <property type="evidence" value="ECO:0007669"/>
    <property type="project" value="InterPro"/>
</dbReference>
<reference evidence="2 3" key="1">
    <citation type="journal article" date="2016" name="Nat. Commun.">
        <title>Thousands of microbial genomes shed light on interconnected biogeochemical processes in an aquifer system.</title>
        <authorList>
            <person name="Anantharaman K."/>
            <person name="Brown C.T."/>
            <person name="Hug L.A."/>
            <person name="Sharon I."/>
            <person name="Castelle C.J."/>
            <person name="Probst A.J."/>
            <person name="Thomas B.C."/>
            <person name="Singh A."/>
            <person name="Wilkins M.J."/>
            <person name="Karaoz U."/>
            <person name="Brodie E.L."/>
            <person name="Williams K.H."/>
            <person name="Hubbard S.S."/>
            <person name="Banfield J.F."/>
        </authorList>
    </citation>
    <scope>NUCLEOTIDE SEQUENCE [LARGE SCALE GENOMIC DNA]</scope>
</reference>
<dbReference type="InterPro" id="IPR001538">
    <property type="entry name" value="Man6P_isomerase-2_C"/>
</dbReference>
<dbReference type="Proteomes" id="UP000176527">
    <property type="component" value="Unassembled WGS sequence"/>
</dbReference>
<dbReference type="Gene3D" id="2.60.120.10">
    <property type="entry name" value="Jelly Rolls"/>
    <property type="match status" value="1"/>
</dbReference>
<dbReference type="EMBL" id="MFDE01000009">
    <property type="protein sequence ID" value="OGE38909.1"/>
    <property type="molecule type" value="Genomic_DNA"/>
</dbReference>
<comment type="caution">
    <text evidence="2">The sequence shown here is derived from an EMBL/GenBank/DDBJ whole genome shotgun (WGS) entry which is preliminary data.</text>
</comment>
<evidence type="ECO:0000313" key="3">
    <source>
        <dbReference type="Proteomes" id="UP000176527"/>
    </source>
</evidence>
<evidence type="ECO:0000259" key="1">
    <source>
        <dbReference type="Pfam" id="PF01050"/>
    </source>
</evidence>
<sequence>MKKVINTPYIKRVKKPWGYEIHFTQDDLPYMGKILHINAGKRVSLQIHDKKMESWYKLSGKVIMILGDKEGNLFEQEMEEGVGYTTTINQKHRLKALEDSDILEVSTPEIGTTFRLEDDYA</sequence>
<dbReference type="Pfam" id="PF01050">
    <property type="entry name" value="MannoseP_isomer"/>
    <property type="match status" value="1"/>
</dbReference>
<organism evidence="2 3">
    <name type="scientific">Candidatus Daviesbacteria bacterium RIFCSPHIGHO2_12_FULL_37_11</name>
    <dbReference type="NCBI Taxonomy" id="1797777"/>
    <lineage>
        <taxon>Bacteria</taxon>
        <taxon>Candidatus Daviesiibacteriota</taxon>
    </lineage>
</organism>
<dbReference type="InterPro" id="IPR011051">
    <property type="entry name" value="RmlC_Cupin_sf"/>
</dbReference>
<protein>
    <recommendedName>
        <fullName evidence="1">Mannose-6-phosphate isomerase type II C-terminal domain-containing protein</fullName>
    </recommendedName>
</protein>
<feature type="non-terminal residue" evidence="2">
    <location>
        <position position="121"/>
    </location>
</feature>
<evidence type="ECO:0000313" key="2">
    <source>
        <dbReference type="EMBL" id="OGE38909.1"/>
    </source>
</evidence>